<dbReference type="KEGG" id="abaw:D5400_04900"/>
<organism evidence="1 2">
    <name type="scientific">Georhizobium profundi</name>
    <dbReference type="NCBI Taxonomy" id="2341112"/>
    <lineage>
        <taxon>Bacteria</taxon>
        <taxon>Pseudomonadati</taxon>
        <taxon>Pseudomonadota</taxon>
        <taxon>Alphaproteobacteria</taxon>
        <taxon>Hyphomicrobiales</taxon>
        <taxon>Rhizobiaceae</taxon>
        <taxon>Georhizobium</taxon>
    </lineage>
</organism>
<keyword evidence="2" id="KW-1185">Reference proteome</keyword>
<dbReference type="Proteomes" id="UP000268192">
    <property type="component" value="Chromosome"/>
</dbReference>
<evidence type="ECO:0000313" key="1">
    <source>
        <dbReference type="EMBL" id="AZN70701.1"/>
    </source>
</evidence>
<dbReference type="RefSeq" id="WP_126008219.1">
    <property type="nucleotide sequence ID" value="NZ_CP032509.1"/>
</dbReference>
<dbReference type="OrthoDB" id="8449815at2"/>
<reference evidence="1 2" key="1">
    <citation type="submission" date="2018-09" db="EMBL/GenBank/DDBJ databases">
        <title>Marinorhizobium profundi gen. nov., sp. nov., isolated from a deep-sea sediment sample from the New Britain Trench and proposal of Marinorhizobiaceae fam. nov. in the order Rhizobiales of the class Alphaproteobacteria.</title>
        <authorList>
            <person name="Cao J."/>
        </authorList>
    </citation>
    <scope>NUCLEOTIDE SEQUENCE [LARGE SCALE GENOMIC DNA]</scope>
    <source>
        <strain evidence="1 2">WS11</strain>
    </source>
</reference>
<sequence>MTVKKASVLLDYCSFYISGIDGVRIPLDHDLRGVVSTEDCINVSALPWNEGETTVTLARFEELQPQAVPPRFDGTLNTPDYRVDLFDANIPEILFMDVPSTRTRVRIWMNRPLHPDNVIVALG</sequence>
<dbReference type="EMBL" id="CP032509">
    <property type="protein sequence ID" value="AZN70701.1"/>
    <property type="molecule type" value="Genomic_DNA"/>
</dbReference>
<name>A0A3Q8XNK1_9HYPH</name>
<proteinExistence type="predicted"/>
<dbReference type="AlphaFoldDB" id="A0A3Q8XNK1"/>
<accession>A0A3Q8XNK1</accession>
<protein>
    <submittedName>
        <fullName evidence="1">Uncharacterized protein</fullName>
    </submittedName>
</protein>
<evidence type="ECO:0000313" key="2">
    <source>
        <dbReference type="Proteomes" id="UP000268192"/>
    </source>
</evidence>
<gene>
    <name evidence="1" type="ORF">D5400_04900</name>
</gene>